<dbReference type="RefSeq" id="WP_132767695.1">
    <property type="nucleotide sequence ID" value="NZ_JAOQNK010000001.1"/>
</dbReference>
<evidence type="ECO:0000313" key="3">
    <source>
        <dbReference type="Proteomes" id="UP001409291"/>
    </source>
</evidence>
<accession>A0ABV0BXA1</accession>
<protein>
    <submittedName>
        <fullName evidence="2">GLPGLI family protein</fullName>
    </submittedName>
</protein>
<evidence type="ECO:0000256" key="1">
    <source>
        <dbReference type="SAM" id="SignalP"/>
    </source>
</evidence>
<keyword evidence="1" id="KW-0732">Signal</keyword>
<reference evidence="2 3" key="1">
    <citation type="submission" date="2024-04" db="EMBL/GenBank/DDBJ databases">
        <title>WGS of bacteria from Torrens River.</title>
        <authorList>
            <person name="Wyrsch E.R."/>
            <person name="Drigo B."/>
        </authorList>
    </citation>
    <scope>NUCLEOTIDE SEQUENCE [LARGE SCALE GENOMIC DNA]</scope>
    <source>
        <strain evidence="2 3">TWI391</strain>
    </source>
</reference>
<gene>
    <name evidence="2" type="ORF">ABE541_18770</name>
</gene>
<dbReference type="Proteomes" id="UP001409291">
    <property type="component" value="Unassembled WGS sequence"/>
</dbReference>
<evidence type="ECO:0000313" key="2">
    <source>
        <dbReference type="EMBL" id="MEN5379316.1"/>
    </source>
</evidence>
<dbReference type="Pfam" id="PF09697">
    <property type="entry name" value="Porph_ging"/>
    <property type="match status" value="1"/>
</dbReference>
<dbReference type="EMBL" id="JBDJNQ010000009">
    <property type="protein sequence ID" value="MEN5379316.1"/>
    <property type="molecule type" value="Genomic_DNA"/>
</dbReference>
<feature type="chain" id="PRO_5045923874" evidence="1">
    <location>
        <begin position="28"/>
        <end position="287"/>
    </location>
</feature>
<proteinExistence type="predicted"/>
<feature type="signal peptide" evidence="1">
    <location>
        <begin position="1"/>
        <end position="27"/>
    </location>
</feature>
<dbReference type="NCBIfam" id="TIGR01200">
    <property type="entry name" value="GLPGLI"/>
    <property type="match status" value="1"/>
</dbReference>
<name>A0ABV0BXA1_9SPHI</name>
<comment type="caution">
    <text evidence="2">The sequence shown here is derived from an EMBL/GenBank/DDBJ whole genome shotgun (WGS) entry which is preliminary data.</text>
</comment>
<sequence length="287" mass="33034">MNLNKRVKLLSLSVSTVALLFSTAIYAQSDRLKVHKKVLYNMTFQMDSLNTASKTTELTELLLSDTVSLFRTLHKAEQDATYAAYINNKVIQLSAPVVMTIGKINNLNYQILKSNTGQIKVYDEYSGSNLNHVKEINYYTEPATAMDSWKLSSDTITIDQFLCQKAEIDFGGRHWTAWFSTEIPISDGPYKFGKLPGLILRLEDSSKTWKFEFQSIQNVDEDIELNKKENVEIKKINKDKLFKDRRYYQKNMLSIMESNGGSIAEDRKAAQERLNEVIRKDNNWIEL</sequence>
<dbReference type="InterPro" id="IPR005901">
    <property type="entry name" value="GLPGLI"/>
</dbReference>
<keyword evidence="3" id="KW-1185">Reference proteome</keyword>
<organism evidence="2 3">
    <name type="scientific">Sphingobacterium kitahiroshimense</name>
    <dbReference type="NCBI Taxonomy" id="470446"/>
    <lineage>
        <taxon>Bacteria</taxon>
        <taxon>Pseudomonadati</taxon>
        <taxon>Bacteroidota</taxon>
        <taxon>Sphingobacteriia</taxon>
        <taxon>Sphingobacteriales</taxon>
        <taxon>Sphingobacteriaceae</taxon>
        <taxon>Sphingobacterium</taxon>
    </lineage>
</organism>